<accession>A0ABQ4XQV8</accession>
<proteinExistence type="predicted"/>
<gene>
    <name evidence="2" type="ORF">Tco_0681759</name>
</gene>
<keyword evidence="3" id="KW-1185">Reference proteome</keyword>
<name>A0ABQ4XQV8_9ASTR</name>
<reference evidence="2" key="2">
    <citation type="submission" date="2022-01" db="EMBL/GenBank/DDBJ databases">
        <authorList>
            <person name="Yamashiro T."/>
            <person name="Shiraishi A."/>
            <person name="Satake H."/>
            <person name="Nakayama K."/>
        </authorList>
    </citation>
    <scope>NUCLEOTIDE SEQUENCE</scope>
</reference>
<evidence type="ECO:0000256" key="1">
    <source>
        <dbReference type="SAM" id="MobiDB-lite"/>
    </source>
</evidence>
<sequence>MEVDTTDAEAIADVGISDGVVAHIEDGVSMGVEIAASDVREDDEEFEAEESATDTREIIVDPLAIGDSFESSRGGIPDLEDTIYDIVHYMLEVRIDRITKIETTQRQLETSQLVASRERVSLVERIGSLRLEYLKVRAMLSIKRDWVDSLCWHMALSQEEFCQVFRDRDDTRRRLRRTMIIARSGMTPEVIEELVNRHMEEALAAYEEARATNALEAENHSQNSSDDDNGNGRNGNGENGNPNENGRGDRPVARECTYQDFMKCQPVNFKGTKGVVGLIRWFEKMETVFHISNCPEKYQVKADAAFAMSWRELMKLMAEVYCPRNEIQKMEYELWNLTVKNNDF</sequence>
<comment type="caution">
    <text evidence="2">The sequence shown here is derived from an EMBL/GenBank/DDBJ whole genome shotgun (WGS) entry which is preliminary data.</text>
</comment>
<reference evidence="2" key="1">
    <citation type="journal article" date="2022" name="Int. J. Mol. Sci.">
        <title>Draft Genome of Tanacetum Coccineum: Genomic Comparison of Closely Related Tanacetum-Family Plants.</title>
        <authorList>
            <person name="Yamashiro T."/>
            <person name="Shiraishi A."/>
            <person name="Nakayama K."/>
            <person name="Satake H."/>
        </authorList>
    </citation>
    <scope>NUCLEOTIDE SEQUENCE</scope>
</reference>
<organism evidence="2 3">
    <name type="scientific">Tanacetum coccineum</name>
    <dbReference type="NCBI Taxonomy" id="301880"/>
    <lineage>
        <taxon>Eukaryota</taxon>
        <taxon>Viridiplantae</taxon>
        <taxon>Streptophyta</taxon>
        <taxon>Embryophyta</taxon>
        <taxon>Tracheophyta</taxon>
        <taxon>Spermatophyta</taxon>
        <taxon>Magnoliopsida</taxon>
        <taxon>eudicotyledons</taxon>
        <taxon>Gunneridae</taxon>
        <taxon>Pentapetalae</taxon>
        <taxon>asterids</taxon>
        <taxon>campanulids</taxon>
        <taxon>Asterales</taxon>
        <taxon>Asteraceae</taxon>
        <taxon>Asteroideae</taxon>
        <taxon>Anthemideae</taxon>
        <taxon>Anthemidinae</taxon>
        <taxon>Tanacetum</taxon>
    </lineage>
</organism>
<evidence type="ECO:0008006" key="4">
    <source>
        <dbReference type="Google" id="ProtNLM"/>
    </source>
</evidence>
<evidence type="ECO:0000313" key="2">
    <source>
        <dbReference type="EMBL" id="GJS67195.1"/>
    </source>
</evidence>
<evidence type="ECO:0000313" key="3">
    <source>
        <dbReference type="Proteomes" id="UP001151760"/>
    </source>
</evidence>
<dbReference type="EMBL" id="BQNB010009700">
    <property type="protein sequence ID" value="GJS67195.1"/>
    <property type="molecule type" value="Genomic_DNA"/>
</dbReference>
<dbReference type="Proteomes" id="UP001151760">
    <property type="component" value="Unassembled WGS sequence"/>
</dbReference>
<feature type="region of interest" description="Disordered" evidence="1">
    <location>
        <begin position="217"/>
        <end position="251"/>
    </location>
</feature>
<protein>
    <recommendedName>
        <fullName evidence="4">Reverse transcriptase domain-containing protein</fullName>
    </recommendedName>
</protein>